<dbReference type="InterPro" id="IPR058533">
    <property type="entry name" value="Cation_efflux_TM"/>
</dbReference>
<keyword evidence="4 6" id="KW-1133">Transmembrane helix</keyword>
<keyword evidence="2" id="KW-0813">Transport</keyword>
<feature type="transmembrane region" description="Helical" evidence="6">
    <location>
        <begin position="166"/>
        <end position="185"/>
    </location>
</feature>
<reference evidence="8" key="1">
    <citation type="submission" date="2020-10" db="EMBL/GenBank/DDBJ databases">
        <authorList>
            <person name="Gilroy R."/>
        </authorList>
    </citation>
    <scope>NUCLEOTIDE SEQUENCE</scope>
    <source>
        <strain evidence="8">517</strain>
    </source>
</reference>
<dbReference type="PANTHER" id="PTHR43840">
    <property type="entry name" value="MITOCHONDRIAL METAL TRANSPORTER 1-RELATED"/>
    <property type="match status" value="1"/>
</dbReference>
<dbReference type="InterPro" id="IPR027469">
    <property type="entry name" value="Cation_efflux_TMD_sf"/>
</dbReference>
<dbReference type="InterPro" id="IPR050291">
    <property type="entry name" value="CDF_Transporter"/>
</dbReference>
<feature type="transmembrane region" description="Helical" evidence="6">
    <location>
        <begin position="125"/>
        <end position="146"/>
    </location>
</feature>
<name>A0A940DHQ7_9FIRM</name>
<evidence type="ECO:0000256" key="5">
    <source>
        <dbReference type="ARBA" id="ARBA00023136"/>
    </source>
</evidence>
<comment type="subcellular location">
    <subcellularLocation>
        <location evidence="1">Membrane</location>
        <topology evidence="1">Multi-pass membrane protein</topology>
    </subcellularLocation>
</comment>
<dbReference type="Gene3D" id="1.20.1510.10">
    <property type="entry name" value="Cation efflux protein transmembrane domain"/>
    <property type="match status" value="1"/>
</dbReference>
<dbReference type="EMBL" id="JADINF010000160">
    <property type="protein sequence ID" value="MBO8424626.1"/>
    <property type="molecule type" value="Genomic_DNA"/>
</dbReference>
<evidence type="ECO:0000259" key="7">
    <source>
        <dbReference type="Pfam" id="PF01545"/>
    </source>
</evidence>
<evidence type="ECO:0000256" key="3">
    <source>
        <dbReference type="ARBA" id="ARBA00022692"/>
    </source>
</evidence>
<evidence type="ECO:0000256" key="6">
    <source>
        <dbReference type="SAM" id="Phobius"/>
    </source>
</evidence>
<keyword evidence="3 6" id="KW-0812">Transmembrane</keyword>
<dbReference type="NCBIfam" id="TIGR01297">
    <property type="entry name" value="CDF"/>
    <property type="match status" value="1"/>
</dbReference>
<reference evidence="8" key="2">
    <citation type="journal article" date="2021" name="PeerJ">
        <title>Extensive microbial diversity within the chicken gut microbiome revealed by metagenomics and culture.</title>
        <authorList>
            <person name="Gilroy R."/>
            <person name="Ravi A."/>
            <person name="Getino M."/>
            <person name="Pursley I."/>
            <person name="Horton D.L."/>
            <person name="Alikhan N.F."/>
            <person name="Baker D."/>
            <person name="Gharbi K."/>
            <person name="Hall N."/>
            <person name="Watson M."/>
            <person name="Adriaenssens E.M."/>
            <person name="Foster-Nyarko E."/>
            <person name="Jarju S."/>
            <person name="Secka A."/>
            <person name="Antonio M."/>
            <person name="Oren A."/>
            <person name="Chaudhuri R.R."/>
            <person name="La Ragione R."/>
            <person name="Hildebrand F."/>
            <person name="Pallen M.J."/>
        </authorList>
    </citation>
    <scope>NUCLEOTIDE SEQUENCE</scope>
    <source>
        <strain evidence="8">517</strain>
    </source>
</reference>
<comment type="caution">
    <text evidence="8">The sequence shown here is derived from an EMBL/GenBank/DDBJ whole genome shotgun (WGS) entry which is preliminary data.</text>
</comment>
<evidence type="ECO:0000256" key="4">
    <source>
        <dbReference type="ARBA" id="ARBA00022989"/>
    </source>
</evidence>
<evidence type="ECO:0000313" key="8">
    <source>
        <dbReference type="EMBL" id="MBO8424626.1"/>
    </source>
</evidence>
<dbReference type="SUPFAM" id="SSF161111">
    <property type="entry name" value="Cation efflux protein transmembrane domain-like"/>
    <property type="match status" value="1"/>
</dbReference>
<feature type="transmembrane region" description="Helical" evidence="6">
    <location>
        <begin position="91"/>
        <end position="113"/>
    </location>
</feature>
<gene>
    <name evidence="8" type="ORF">IAB16_06360</name>
</gene>
<evidence type="ECO:0000256" key="1">
    <source>
        <dbReference type="ARBA" id="ARBA00004141"/>
    </source>
</evidence>
<feature type="domain" description="Cation efflux protein transmembrane" evidence="7">
    <location>
        <begin position="25"/>
        <end position="217"/>
    </location>
</feature>
<organism evidence="8 9">
    <name type="scientific">Candidatus Stercoripulliclostridium pullicola</name>
    <dbReference type="NCBI Taxonomy" id="2840953"/>
    <lineage>
        <taxon>Bacteria</taxon>
        <taxon>Bacillati</taxon>
        <taxon>Bacillota</taxon>
        <taxon>Clostridia</taxon>
        <taxon>Eubacteriales</taxon>
        <taxon>Candidatus Stercoripulliclostridium</taxon>
    </lineage>
</organism>
<proteinExistence type="predicted"/>
<feature type="transmembrane region" description="Helical" evidence="6">
    <location>
        <begin position="61"/>
        <end position="79"/>
    </location>
</feature>
<dbReference type="InterPro" id="IPR002524">
    <property type="entry name" value="Cation_efflux"/>
</dbReference>
<protein>
    <submittedName>
        <fullName evidence="8">Cation transporter</fullName>
    </submittedName>
</protein>
<keyword evidence="5 6" id="KW-0472">Membrane</keyword>
<evidence type="ECO:0000256" key="2">
    <source>
        <dbReference type="ARBA" id="ARBA00022448"/>
    </source>
</evidence>
<evidence type="ECO:0000313" key="9">
    <source>
        <dbReference type="Proteomes" id="UP000727857"/>
    </source>
</evidence>
<dbReference type="PANTHER" id="PTHR43840:SF50">
    <property type="entry name" value="MANGANESE EFFLUX SYSTEM PROTEIN MNES"/>
    <property type="match status" value="1"/>
</dbReference>
<accession>A0A940DHQ7</accession>
<dbReference type="AlphaFoldDB" id="A0A940DHQ7"/>
<dbReference type="GO" id="GO:0008324">
    <property type="term" value="F:monoatomic cation transmembrane transporter activity"/>
    <property type="evidence" value="ECO:0007669"/>
    <property type="project" value="InterPro"/>
</dbReference>
<sequence length="304" mass="33019">MEKKSKIYAPLTGRERTRRAVLTVLAGGAVNLILFFVKLYIGLASNSLAILTDAVNNLSDALGFAIAALGFSAVSRRADGVFSYGYGRAEYLADFLVAAIVCVVGASFLYKAVERFVLPYLMTFTWGYFAVIAATVAVKLLLGVYFRKADSRINSGTLKGASLDSFLDAGITAMTLIGFALNRYSKLRLDALFGLVIGVIMIVNGLKLLFSAAKKLLGTKLSRETEKDIADICASCGDSIGVRSVALHDYGAENKQLVIDAVFTNEKDFDKIINITEEISRKVKEKYGYDTKVCVGRSEDETRS</sequence>
<dbReference type="GO" id="GO:0016020">
    <property type="term" value="C:membrane"/>
    <property type="evidence" value="ECO:0007669"/>
    <property type="project" value="UniProtKB-SubCell"/>
</dbReference>
<feature type="transmembrane region" description="Helical" evidence="6">
    <location>
        <begin position="20"/>
        <end position="41"/>
    </location>
</feature>
<dbReference type="Pfam" id="PF01545">
    <property type="entry name" value="Cation_efflux"/>
    <property type="match status" value="1"/>
</dbReference>
<feature type="transmembrane region" description="Helical" evidence="6">
    <location>
        <begin position="191"/>
        <end position="210"/>
    </location>
</feature>
<dbReference type="Proteomes" id="UP000727857">
    <property type="component" value="Unassembled WGS sequence"/>
</dbReference>